<feature type="region of interest" description="Disordered" evidence="1">
    <location>
        <begin position="1"/>
        <end position="31"/>
    </location>
</feature>
<evidence type="ECO:0000313" key="4">
    <source>
        <dbReference type="Proteomes" id="UP001597233"/>
    </source>
</evidence>
<keyword evidence="4" id="KW-1185">Reference proteome</keyword>
<dbReference type="PANTHER" id="PTHR46637">
    <property type="entry name" value="TIS1421-TRANSPOSASE PROTEIN A"/>
    <property type="match status" value="1"/>
</dbReference>
<evidence type="ECO:0000256" key="1">
    <source>
        <dbReference type="SAM" id="MobiDB-lite"/>
    </source>
</evidence>
<gene>
    <name evidence="3" type="ORF">ACFSC9_09095</name>
</gene>
<name>A0ABW4RHA2_9BACL</name>
<reference evidence="4" key="1">
    <citation type="journal article" date="2019" name="Int. J. Syst. Evol. Microbiol.">
        <title>The Global Catalogue of Microorganisms (GCM) 10K type strain sequencing project: providing services to taxonomists for standard genome sequencing and annotation.</title>
        <authorList>
            <consortium name="The Broad Institute Genomics Platform"/>
            <consortium name="The Broad Institute Genome Sequencing Center for Infectious Disease"/>
            <person name="Wu L."/>
            <person name="Ma J."/>
        </authorList>
    </citation>
    <scope>NUCLEOTIDE SEQUENCE [LARGE SCALE GENOMIC DNA]</scope>
    <source>
        <strain evidence="4">CCUG 54950</strain>
    </source>
</reference>
<feature type="domain" description="Insertion element IS402-like" evidence="2">
    <location>
        <begin position="7"/>
        <end position="55"/>
    </location>
</feature>
<protein>
    <submittedName>
        <fullName evidence="3">Transposase</fullName>
    </submittedName>
</protein>
<dbReference type="Pfam" id="PF13340">
    <property type="entry name" value="DUF4096"/>
    <property type="match status" value="1"/>
</dbReference>
<accession>A0ABW4RHA2</accession>
<dbReference type="RefSeq" id="WP_371834108.1">
    <property type="nucleotide sequence ID" value="NZ_JBCGUH010000032.1"/>
</dbReference>
<dbReference type="InterPro" id="IPR025161">
    <property type="entry name" value="IS402-like_dom"/>
</dbReference>
<dbReference type="EMBL" id="JBHUEH010000013">
    <property type="protein sequence ID" value="MFD1885681.1"/>
    <property type="molecule type" value="Genomic_DNA"/>
</dbReference>
<dbReference type="InterPro" id="IPR052909">
    <property type="entry name" value="Transposase_6_like"/>
</dbReference>
<dbReference type="Proteomes" id="UP001597233">
    <property type="component" value="Unassembled WGS sequence"/>
</dbReference>
<sequence length="57" mass="6801">MNNRYEIRDDQWESIHHLSPPERKPQGGRKAEDNRMMLNAMIWIARLGALWRDLPVS</sequence>
<proteinExistence type="predicted"/>
<evidence type="ECO:0000259" key="2">
    <source>
        <dbReference type="Pfam" id="PF13340"/>
    </source>
</evidence>
<dbReference type="PANTHER" id="PTHR46637:SF1">
    <property type="entry name" value="BLL5188 PROTEIN"/>
    <property type="match status" value="1"/>
</dbReference>
<comment type="caution">
    <text evidence="3">The sequence shown here is derived from an EMBL/GenBank/DDBJ whole genome shotgun (WGS) entry which is preliminary data.</text>
</comment>
<organism evidence="3 4">
    <name type="scientific">Paenibacillus wenxiniae</name>
    <dbReference type="NCBI Taxonomy" id="1636843"/>
    <lineage>
        <taxon>Bacteria</taxon>
        <taxon>Bacillati</taxon>
        <taxon>Bacillota</taxon>
        <taxon>Bacilli</taxon>
        <taxon>Bacillales</taxon>
        <taxon>Paenibacillaceae</taxon>
        <taxon>Paenibacillus</taxon>
    </lineage>
</organism>
<evidence type="ECO:0000313" key="3">
    <source>
        <dbReference type="EMBL" id="MFD1885681.1"/>
    </source>
</evidence>